<dbReference type="GO" id="GO:0016740">
    <property type="term" value="F:transferase activity"/>
    <property type="evidence" value="ECO:0007669"/>
    <property type="project" value="UniProtKB-ARBA"/>
</dbReference>
<keyword evidence="7" id="KW-1185">Reference proteome</keyword>
<dbReference type="Gene3D" id="1.20.120.1630">
    <property type="match status" value="1"/>
</dbReference>
<evidence type="ECO:0000256" key="3">
    <source>
        <dbReference type="ARBA" id="ARBA00022989"/>
    </source>
</evidence>
<proteinExistence type="predicted"/>
<dbReference type="EMBL" id="CP002828">
    <property type="protein sequence ID" value="AEI08290.1"/>
    <property type="molecule type" value="Genomic_DNA"/>
</dbReference>
<evidence type="ECO:0000256" key="2">
    <source>
        <dbReference type="ARBA" id="ARBA00022692"/>
    </source>
</evidence>
<accession>F8C1H5</accession>
<keyword evidence="2 5" id="KW-0812">Transmembrane</keyword>
<evidence type="ECO:0000256" key="1">
    <source>
        <dbReference type="ARBA" id="ARBA00004127"/>
    </source>
</evidence>
<dbReference type="GO" id="GO:0012505">
    <property type="term" value="C:endomembrane system"/>
    <property type="evidence" value="ECO:0007669"/>
    <property type="project" value="UniProtKB-SubCell"/>
</dbReference>
<dbReference type="PANTHER" id="PTHR12714">
    <property type="entry name" value="PROTEIN-S ISOPRENYLCYSTEINE O-METHYLTRANSFERASE"/>
    <property type="match status" value="1"/>
</dbReference>
<dbReference type="Pfam" id="PF04191">
    <property type="entry name" value="PEMT"/>
    <property type="match status" value="1"/>
</dbReference>
<feature type="transmembrane region" description="Helical" evidence="5">
    <location>
        <begin position="83"/>
        <end position="115"/>
    </location>
</feature>
<dbReference type="AlphaFoldDB" id="F8C1H5"/>
<dbReference type="HOGENOM" id="CLU_083238_0_0_5"/>
<dbReference type="InterPro" id="IPR007318">
    <property type="entry name" value="Phopholipid_MeTrfase"/>
</dbReference>
<evidence type="ECO:0000313" key="6">
    <source>
        <dbReference type="EMBL" id="AEI08290.1"/>
    </source>
</evidence>
<geneLocation type="plasmid" evidence="6 7">
    <name>pOC167</name>
</geneLocation>
<dbReference type="PANTHER" id="PTHR12714:SF9">
    <property type="entry name" value="PROTEIN-S-ISOPRENYLCYSTEINE O-METHYLTRANSFERASE"/>
    <property type="match status" value="1"/>
</dbReference>
<protein>
    <submittedName>
        <fullName evidence="6">Putative nickel-cobalt-cadmium resistance protein NccN</fullName>
    </submittedName>
</protein>
<feature type="transmembrane region" description="Helical" evidence="5">
    <location>
        <begin position="44"/>
        <end position="62"/>
    </location>
</feature>
<keyword evidence="3 5" id="KW-1133">Transmembrane helix</keyword>
<keyword evidence="6" id="KW-0614">Plasmid</keyword>
<name>F8C1H5_AFIC5</name>
<dbReference type="KEGG" id="ocg:OCA5_pOC16700920"/>
<dbReference type="OrthoDB" id="7210610at2"/>
<dbReference type="Proteomes" id="UP000007730">
    <property type="component" value="Plasmid pOC167"/>
</dbReference>
<evidence type="ECO:0000313" key="7">
    <source>
        <dbReference type="Proteomes" id="UP000007730"/>
    </source>
</evidence>
<comment type="subcellular location">
    <subcellularLocation>
        <location evidence="1">Endomembrane system</location>
        <topology evidence="1">Multi-pass membrane protein</topology>
    </subcellularLocation>
</comment>
<reference evidence="6 7" key="1">
    <citation type="journal article" date="2011" name="J. Bacteriol.">
        <title>Complete genome sequences of the chemolithoautotrophic Oligotropha carboxidovorans strains OM4 and OM5.</title>
        <authorList>
            <person name="Volland S."/>
            <person name="Rachinger M."/>
            <person name="Strittmatter A."/>
            <person name="Daniel R."/>
            <person name="Gottschalk G."/>
            <person name="Meyer O."/>
        </authorList>
    </citation>
    <scope>NUCLEOTIDE SEQUENCE [LARGE SCALE GENOMIC DNA]</scope>
    <source>
        <strain evidence="7">ATCC 49405 / DSM 1227 / KCTC 32145 / OM5</strain>
        <plasmid evidence="6">pOC167</plasmid>
    </source>
</reference>
<evidence type="ECO:0000256" key="5">
    <source>
        <dbReference type="SAM" id="Phobius"/>
    </source>
</evidence>
<evidence type="ECO:0000256" key="4">
    <source>
        <dbReference type="ARBA" id="ARBA00023136"/>
    </source>
</evidence>
<organism evidence="6 7">
    <name type="scientific">Afipia carboxidovorans (strain ATCC 49405 / DSM 1227 / KCTC 32145 / OM5)</name>
    <name type="common">Oligotropha carboxidovorans</name>
    <dbReference type="NCBI Taxonomy" id="504832"/>
    <lineage>
        <taxon>Bacteria</taxon>
        <taxon>Pseudomonadati</taxon>
        <taxon>Pseudomonadota</taxon>
        <taxon>Alphaproteobacteria</taxon>
        <taxon>Hyphomicrobiales</taxon>
        <taxon>Nitrobacteraceae</taxon>
        <taxon>Afipia</taxon>
    </lineage>
</organism>
<gene>
    <name evidence="6" type="primary">nccN</name>
    <name evidence="6" type="ordered locus">OCA5_pOC16700920</name>
</gene>
<keyword evidence="4 5" id="KW-0472">Membrane</keyword>
<sequence length="200" mass="21991">MGEISTSACRCCGGVSIVLLVSVPFVQAKISPASSYHEFIEGVGAFLIVVAIVGRTWCALYIGGRKLKELVQCGPYSIVRNPLYVFSLFGVVGICLGTGSFILTSIIALVSALIFRHLICLEERALLDQFGPAFTEYAARVPRLRPRFSLWRDAVTVDVIPKRVLRTFCDAALMLLALPAWDLIDTLQQMQILPVLLYLP</sequence>